<comment type="caution">
    <text evidence="3">The sequence shown here is derived from an EMBL/GenBank/DDBJ whole genome shotgun (WGS) entry which is preliminary data.</text>
</comment>
<dbReference type="CDD" id="cd12797">
    <property type="entry name" value="M23_peptidase"/>
    <property type="match status" value="1"/>
</dbReference>
<dbReference type="SUPFAM" id="SSF51261">
    <property type="entry name" value="Duplicated hybrid motif"/>
    <property type="match status" value="1"/>
</dbReference>
<gene>
    <name evidence="3" type="ORF">H7B67_01535</name>
</gene>
<evidence type="ECO:0000259" key="2">
    <source>
        <dbReference type="Pfam" id="PF01551"/>
    </source>
</evidence>
<evidence type="ECO:0000256" key="1">
    <source>
        <dbReference type="ARBA" id="ARBA00022729"/>
    </source>
</evidence>
<dbReference type="PANTHER" id="PTHR21666">
    <property type="entry name" value="PEPTIDASE-RELATED"/>
    <property type="match status" value="1"/>
</dbReference>
<keyword evidence="1" id="KW-0732">Signal</keyword>
<protein>
    <submittedName>
        <fullName evidence="3">M23 family metallopeptidase</fullName>
    </submittedName>
</protein>
<organism evidence="3 4">
    <name type="scientific">Cohnella thailandensis</name>
    <dbReference type="NCBI Taxonomy" id="557557"/>
    <lineage>
        <taxon>Bacteria</taxon>
        <taxon>Bacillati</taxon>
        <taxon>Bacillota</taxon>
        <taxon>Bacilli</taxon>
        <taxon>Bacillales</taxon>
        <taxon>Paenibacillaceae</taxon>
        <taxon>Cohnella</taxon>
    </lineage>
</organism>
<keyword evidence="4" id="KW-1185">Reference proteome</keyword>
<dbReference type="EMBL" id="JACJVQ010000002">
    <property type="protein sequence ID" value="MBB6632808.1"/>
    <property type="molecule type" value="Genomic_DNA"/>
</dbReference>
<dbReference type="GO" id="GO:0004222">
    <property type="term" value="F:metalloendopeptidase activity"/>
    <property type="evidence" value="ECO:0007669"/>
    <property type="project" value="TreeGrafter"/>
</dbReference>
<dbReference type="AlphaFoldDB" id="A0A841SRK6"/>
<dbReference type="Gene3D" id="2.70.70.10">
    <property type="entry name" value="Glucose Permease (Domain IIA)"/>
    <property type="match status" value="1"/>
</dbReference>
<dbReference type="InterPro" id="IPR050570">
    <property type="entry name" value="Cell_wall_metabolism_enzyme"/>
</dbReference>
<dbReference type="InterPro" id="IPR011055">
    <property type="entry name" value="Dup_hybrid_motif"/>
</dbReference>
<accession>A0A841SRK6</accession>
<feature type="domain" description="M23ase beta-sheet core" evidence="2">
    <location>
        <begin position="220"/>
        <end position="318"/>
    </location>
</feature>
<dbReference type="InterPro" id="IPR016047">
    <property type="entry name" value="M23ase_b-sheet_dom"/>
</dbReference>
<dbReference type="Proteomes" id="UP000535838">
    <property type="component" value="Unassembled WGS sequence"/>
</dbReference>
<dbReference type="RefSeq" id="WP_185118179.1">
    <property type="nucleotide sequence ID" value="NZ_JACJVQ010000002.1"/>
</dbReference>
<dbReference type="PANTHER" id="PTHR21666:SF289">
    <property type="entry name" value="L-ALA--D-GLU ENDOPEPTIDASE"/>
    <property type="match status" value="1"/>
</dbReference>
<reference evidence="3 4" key="1">
    <citation type="submission" date="2020-08" db="EMBL/GenBank/DDBJ databases">
        <title>Cohnella phylogeny.</title>
        <authorList>
            <person name="Dunlap C."/>
        </authorList>
    </citation>
    <scope>NUCLEOTIDE SEQUENCE [LARGE SCALE GENOMIC DNA]</scope>
    <source>
        <strain evidence="3 4">DSM 25241</strain>
    </source>
</reference>
<sequence>MFWPHWRGVRCKRILTLAAAGWLLATALLPGTPMRAAPAETTDYRRLQELYDHIAFLTGLTWQSVAAIDRYETMLSRTHPKTRPLSERTTVGIYISPERWAGYLNPDQSDQNPSSIRVFGGIGLDGSGDGLADRENDIDLLYTVTHLVRIGGSAGDDFAIGLWDYYQNTRAVQRILQFEKIYSAFNKLDLSQHVFPLPLGSVYAYRSTWGNSRGWGGARIHEGTDIFARHGVPVRSTTYGIVEVKGWNPFGGWRVGIRDLDNLYHYYAHLSGFEKNLKVGSIVKPGQTIGWVGNSGYGKPGTSGKFPPHLHYGVYRDRGLVEWAFDPYPMLRRWERAEHRSLRAHKE</sequence>
<name>A0A841SRK6_9BACL</name>
<proteinExistence type="predicted"/>
<evidence type="ECO:0000313" key="3">
    <source>
        <dbReference type="EMBL" id="MBB6632808.1"/>
    </source>
</evidence>
<dbReference type="Pfam" id="PF01551">
    <property type="entry name" value="Peptidase_M23"/>
    <property type="match status" value="1"/>
</dbReference>
<evidence type="ECO:0000313" key="4">
    <source>
        <dbReference type="Proteomes" id="UP000535838"/>
    </source>
</evidence>